<accession>A0A2M9X8Q8</accession>
<gene>
    <name evidence="3" type="ORF">CH357_17175</name>
</gene>
<organism evidence="3 4">
    <name type="scientific">Leptospira hartskeerlii</name>
    <dbReference type="NCBI Taxonomy" id="2023177"/>
    <lineage>
        <taxon>Bacteria</taxon>
        <taxon>Pseudomonadati</taxon>
        <taxon>Spirochaetota</taxon>
        <taxon>Spirochaetia</taxon>
        <taxon>Leptospirales</taxon>
        <taxon>Leptospiraceae</taxon>
        <taxon>Leptospira</taxon>
    </lineage>
</organism>
<name>A0A2M9X8Q8_9LEPT</name>
<keyword evidence="2" id="KW-0472">Membrane</keyword>
<evidence type="ECO:0000313" key="4">
    <source>
        <dbReference type="Proteomes" id="UP000232196"/>
    </source>
</evidence>
<dbReference type="RefSeq" id="WP_100708001.1">
    <property type="nucleotide sequence ID" value="NZ_NPDL01000001.1"/>
</dbReference>
<comment type="caution">
    <text evidence="3">The sequence shown here is derived from an EMBL/GenBank/DDBJ whole genome shotgun (WGS) entry which is preliminary data.</text>
</comment>
<reference evidence="3 4" key="1">
    <citation type="submission" date="2017-07" db="EMBL/GenBank/DDBJ databases">
        <title>Leptospira spp. isolated from tropical soils.</title>
        <authorList>
            <person name="Thibeaux R."/>
            <person name="Iraola G."/>
            <person name="Ferres I."/>
            <person name="Bierque E."/>
            <person name="Girault D."/>
            <person name="Soupe-Gilbert M.-E."/>
            <person name="Picardeau M."/>
            <person name="Goarant C."/>
        </authorList>
    </citation>
    <scope>NUCLEOTIDE SEQUENCE [LARGE SCALE GENOMIC DNA]</scope>
    <source>
        <strain evidence="3 4">MCA1-C-A1</strain>
    </source>
</reference>
<keyword evidence="2" id="KW-1133">Transmembrane helix</keyword>
<dbReference type="Proteomes" id="UP000232196">
    <property type="component" value="Unassembled WGS sequence"/>
</dbReference>
<evidence type="ECO:0000256" key="1">
    <source>
        <dbReference type="SAM" id="MobiDB-lite"/>
    </source>
</evidence>
<dbReference type="OrthoDB" id="329253at2"/>
<proteinExistence type="predicted"/>
<feature type="compositionally biased region" description="Polar residues" evidence="1">
    <location>
        <begin position="90"/>
        <end position="101"/>
    </location>
</feature>
<keyword evidence="2" id="KW-0812">Transmembrane</keyword>
<evidence type="ECO:0000313" key="3">
    <source>
        <dbReference type="EMBL" id="PJZ24083.1"/>
    </source>
</evidence>
<dbReference type="AlphaFoldDB" id="A0A2M9X8Q8"/>
<protein>
    <submittedName>
        <fullName evidence="3">Uncharacterized protein</fullName>
    </submittedName>
</protein>
<feature type="compositionally biased region" description="Low complexity" evidence="1">
    <location>
        <begin position="102"/>
        <end position="111"/>
    </location>
</feature>
<feature type="region of interest" description="Disordered" evidence="1">
    <location>
        <begin position="84"/>
        <end position="111"/>
    </location>
</feature>
<dbReference type="EMBL" id="NPDN01000010">
    <property type="protein sequence ID" value="PJZ24083.1"/>
    <property type="molecule type" value="Genomic_DNA"/>
</dbReference>
<sequence length="127" mass="14730">MEDRNREKLDQEIFRRLESYEWSDNISAKIMKRRKIASFKRFFIFSFSGLVIVGLGLSSFYFQPEGESESGDWQVLIEEQIEGTFEEAETSMQTPDLNQEDTSSSSTVPSSSLMDMDALIETSFERR</sequence>
<feature type="transmembrane region" description="Helical" evidence="2">
    <location>
        <begin position="42"/>
        <end position="62"/>
    </location>
</feature>
<keyword evidence="4" id="KW-1185">Reference proteome</keyword>
<evidence type="ECO:0000256" key="2">
    <source>
        <dbReference type="SAM" id="Phobius"/>
    </source>
</evidence>